<name>A0AAV7BQQ0_ENGPU</name>
<keyword evidence="1" id="KW-0812">Transmembrane</keyword>
<reference evidence="2" key="1">
    <citation type="thesis" date="2020" institute="ProQuest LLC" country="789 East Eisenhower Parkway, Ann Arbor, MI, USA">
        <title>Comparative Genomics and Chromosome Evolution.</title>
        <authorList>
            <person name="Mudd A.B."/>
        </authorList>
    </citation>
    <scope>NUCLEOTIDE SEQUENCE</scope>
    <source>
        <strain evidence="2">237g6f4</strain>
        <tissue evidence="2">Blood</tissue>
    </source>
</reference>
<keyword evidence="1" id="KW-0472">Membrane</keyword>
<sequence length="80" mass="9278">MLAYTLYSVRVRVYTGICVCAVFYMSFNVLNRVLVSTMDVSHVIYTAFCLARCMKRFIINHCGLYRLWGCCRLYPGQMTA</sequence>
<accession>A0AAV7BQQ0</accession>
<organism evidence="2 3">
    <name type="scientific">Engystomops pustulosus</name>
    <name type="common">Tungara frog</name>
    <name type="synonym">Physalaemus pustulosus</name>
    <dbReference type="NCBI Taxonomy" id="76066"/>
    <lineage>
        <taxon>Eukaryota</taxon>
        <taxon>Metazoa</taxon>
        <taxon>Chordata</taxon>
        <taxon>Craniata</taxon>
        <taxon>Vertebrata</taxon>
        <taxon>Euteleostomi</taxon>
        <taxon>Amphibia</taxon>
        <taxon>Batrachia</taxon>
        <taxon>Anura</taxon>
        <taxon>Neobatrachia</taxon>
        <taxon>Hyloidea</taxon>
        <taxon>Leptodactylidae</taxon>
        <taxon>Leiuperinae</taxon>
        <taxon>Engystomops</taxon>
    </lineage>
</organism>
<comment type="caution">
    <text evidence="2">The sequence shown here is derived from an EMBL/GenBank/DDBJ whole genome shotgun (WGS) entry which is preliminary data.</text>
</comment>
<dbReference type="EMBL" id="WNYA01000004">
    <property type="protein sequence ID" value="KAG8574724.1"/>
    <property type="molecule type" value="Genomic_DNA"/>
</dbReference>
<proteinExistence type="predicted"/>
<gene>
    <name evidence="2" type="ORF">GDO81_009296</name>
</gene>
<dbReference type="AlphaFoldDB" id="A0AAV7BQQ0"/>
<protein>
    <submittedName>
        <fullName evidence="2">Uncharacterized protein</fullName>
    </submittedName>
</protein>
<feature type="transmembrane region" description="Helical" evidence="1">
    <location>
        <begin position="7"/>
        <end position="27"/>
    </location>
</feature>
<keyword evidence="3" id="KW-1185">Reference proteome</keyword>
<evidence type="ECO:0000313" key="2">
    <source>
        <dbReference type="EMBL" id="KAG8574724.1"/>
    </source>
</evidence>
<evidence type="ECO:0000256" key="1">
    <source>
        <dbReference type="SAM" id="Phobius"/>
    </source>
</evidence>
<dbReference type="Proteomes" id="UP000824782">
    <property type="component" value="Unassembled WGS sequence"/>
</dbReference>
<keyword evidence="1" id="KW-1133">Transmembrane helix</keyword>
<evidence type="ECO:0000313" key="3">
    <source>
        <dbReference type="Proteomes" id="UP000824782"/>
    </source>
</evidence>